<dbReference type="VEuPathDB" id="FungiDB:RhiirA1_543720"/>
<sequence length="171" mass="19985">MDNNFVRDKTYKEFLLGIRDNIWNFNVKQKEVPFAPSMNGLLRLTPDDLSSVNEKQYLISIGVEETRVDNDISVATVVNNTNTMVKSKDLTLINNGQASKYLDQSYGFIPTLDFWETYKYKLLAILLIIGLLIILFFLARRRNSNVNYLKDFDFIITLNYINKYIDIIFLF</sequence>
<accession>A0A2I1FQ26</accession>
<comment type="caution">
    <text evidence="1">The sequence shown here is derived from an EMBL/GenBank/DDBJ whole genome shotgun (WGS) entry which is preliminary data.</text>
</comment>
<protein>
    <submittedName>
        <fullName evidence="1">Uncharacterized protein</fullName>
    </submittedName>
</protein>
<evidence type="ECO:0000313" key="2">
    <source>
        <dbReference type="Proteomes" id="UP000232688"/>
    </source>
</evidence>
<dbReference type="Proteomes" id="UP000232688">
    <property type="component" value="Unassembled WGS sequence"/>
</dbReference>
<reference evidence="1 2" key="2">
    <citation type="submission" date="2017-10" db="EMBL/GenBank/DDBJ databases">
        <title>Genome analyses suggest a sexual origin of heterokaryosis in a supposedly ancient asexual fungus.</title>
        <authorList>
            <person name="Corradi N."/>
            <person name="Sedzielewska K."/>
            <person name="Noel J."/>
            <person name="Charron P."/>
            <person name="Farinelli L."/>
            <person name="Marton T."/>
            <person name="Kruger M."/>
            <person name="Pelin A."/>
            <person name="Brachmann A."/>
            <person name="Corradi N."/>
        </authorList>
    </citation>
    <scope>NUCLEOTIDE SEQUENCE [LARGE SCALE GENOMIC DNA]</scope>
    <source>
        <strain evidence="1 2">A1</strain>
    </source>
</reference>
<evidence type="ECO:0000313" key="1">
    <source>
        <dbReference type="EMBL" id="PKC51340.1"/>
    </source>
</evidence>
<proteinExistence type="predicted"/>
<gene>
    <name evidence="1" type="ORF">RhiirA1_543720</name>
</gene>
<dbReference type="AlphaFoldDB" id="A0A2I1FQ26"/>
<reference evidence="1 2" key="1">
    <citation type="submission" date="2017-10" db="EMBL/GenBank/DDBJ databases">
        <title>Extensive intraspecific genome diversity in a model arbuscular mycorrhizal fungus.</title>
        <authorList>
            <person name="Chen E.C.H."/>
            <person name="Morin E."/>
            <person name="Baudet D."/>
            <person name="Noel J."/>
            <person name="Ndikumana S."/>
            <person name="Charron P."/>
            <person name="St-Onge C."/>
            <person name="Giorgi J."/>
            <person name="Grigoriev I.V."/>
            <person name="Roux C."/>
            <person name="Martin F.M."/>
            <person name="Corradi N."/>
        </authorList>
    </citation>
    <scope>NUCLEOTIDE SEQUENCE [LARGE SCALE GENOMIC DNA]</scope>
    <source>
        <strain evidence="1 2">A1</strain>
    </source>
</reference>
<dbReference type="EMBL" id="LLXH01007834">
    <property type="protein sequence ID" value="PKC51340.1"/>
    <property type="molecule type" value="Genomic_DNA"/>
</dbReference>
<organism evidence="1 2">
    <name type="scientific">Rhizophagus irregularis</name>
    <dbReference type="NCBI Taxonomy" id="588596"/>
    <lineage>
        <taxon>Eukaryota</taxon>
        <taxon>Fungi</taxon>
        <taxon>Fungi incertae sedis</taxon>
        <taxon>Mucoromycota</taxon>
        <taxon>Glomeromycotina</taxon>
        <taxon>Glomeromycetes</taxon>
        <taxon>Glomerales</taxon>
        <taxon>Glomeraceae</taxon>
        <taxon>Rhizophagus</taxon>
    </lineage>
</organism>
<dbReference type="OrthoDB" id="2420894at2759"/>
<name>A0A2I1FQ26_9GLOM</name>